<dbReference type="EMBL" id="ML993620">
    <property type="protein sequence ID" value="KAF2161305.1"/>
    <property type="molecule type" value="Genomic_DNA"/>
</dbReference>
<evidence type="ECO:0000313" key="3">
    <source>
        <dbReference type="Proteomes" id="UP000799537"/>
    </source>
</evidence>
<dbReference type="Proteomes" id="UP000799537">
    <property type="component" value="Unassembled WGS sequence"/>
</dbReference>
<keyword evidence="3" id="KW-1185">Reference proteome</keyword>
<name>A0A6A6C2T4_ZASCE</name>
<dbReference type="GeneID" id="54562264"/>
<dbReference type="RefSeq" id="XP_033662194.1">
    <property type="nucleotide sequence ID" value="XM_033808992.1"/>
</dbReference>
<proteinExistence type="predicted"/>
<accession>A0A6A6C2T4</accession>
<evidence type="ECO:0000313" key="2">
    <source>
        <dbReference type="EMBL" id="KAF2161305.1"/>
    </source>
</evidence>
<dbReference type="AlphaFoldDB" id="A0A6A6C2T4"/>
<sequence length="298" mass="32958">METPAPPSTATTTVQPVEEEEAVAAIPDDEVSGDIPAMSRTFTTPDGVPITVMEKPSAEVVRRQSTIAKGSTIDSIISPKPRLTKSFPTTAPSPRPVKSFPNVPSPRPASPTRALTEPSKPVKVTPIFPSLTENVCLFHDHVTLREVTVVINERTIMDREGGLLFQVDHKKTFLEPNGYKMRWTKRWYLDIKGIQKLTFKKKHPKRGRASMHTQLPPANRTGSLDVVLQNGMLRVGQGRSSILVAIVEDEIKQLNNEPRGRRMRVAKGFDLAVASAMCFLFYNGTGKSQSRANGYARM</sequence>
<feature type="region of interest" description="Disordered" evidence="1">
    <location>
        <begin position="24"/>
        <end position="50"/>
    </location>
</feature>
<reference evidence="2" key="1">
    <citation type="journal article" date="2020" name="Stud. Mycol.">
        <title>101 Dothideomycetes genomes: a test case for predicting lifestyles and emergence of pathogens.</title>
        <authorList>
            <person name="Haridas S."/>
            <person name="Albert R."/>
            <person name="Binder M."/>
            <person name="Bloem J."/>
            <person name="Labutti K."/>
            <person name="Salamov A."/>
            <person name="Andreopoulos B."/>
            <person name="Baker S."/>
            <person name="Barry K."/>
            <person name="Bills G."/>
            <person name="Bluhm B."/>
            <person name="Cannon C."/>
            <person name="Castanera R."/>
            <person name="Culley D."/>
            <person name="Daum C."/>
            <person name="Ezra D."/>
            <person name="Gonzalez J."/>
            <person name="Henrissat B."/>
            <person name="Kuo A."/>
            <person name="Liang C."/>
            <person name="Lipzen A."/>
            <person name="Lutzoni F."/>
            <person name="Magnuson J."/>
            <person name="Mondo S."/>
            <person name="Nolan M."/>
            <person name="Ohm R."/>
            <person name="Pangilinan J."/>
            <person name="Park H.-J."/>
            <person name="Ramirez L."/>
            <person name="Alfaro M."/>
            <person name="Sun H."/>
            <person name="Tritt A."/>
            <person name="Yoshinaga Y."/>
            <person name="Zwiers L.-H."/>
            <person name="Turgeon B."/>
            <person name="Goodwin S."/>
            <person name="Spatafora J."/>
            <person name="Crous P."/>
            <person name="Grigoriev I."/>
        </authorList>
    </citation>
    <scope>NUCLEOTIDE SEQUENCE</scope>
    <source>
        <strain evidence="2">ATCC 36951</strain>
    </source>
</reference>
<dbReference type="OrthoDB" id="10385746at2759"/>
<feature type="region of interest" description="Disordered" evidence="1">
    <location>
        <begin position="79"/>
        <end position="118"/>
    </location>
</feature>
<evidence type="ECO:0000256" key="1">
    <source>
        <dbReference type="SAM" id="MobiDB-lite"/>
    </source>
</evidence>
<protein>
    <submittedName>
        <fullName evidence="2">Uncharacterized protein</fullName>
    </submittedName>
</protein>
<organism evidence="2 3">
    <name type="scientific">Zasmidium cellare ATCC 36951</name>
    <dbReference type="NCBI Taxonomy" id="1080233"/>
    <lineage>
        <taxon>Eukaryota</taxon>
        <taxon>Fungi</taxon>
        <taxon>Dikarya</taxon>
        <taxon>Ascomycota</taxon>
        <taxon>Pezizomycotina</taxon>
        <taxon>Dothideomycetes</taxon>
        <taxon>Dothideomycetidae</taxon>
        <taxon>Mycosphaerellales</taxon>
        <taxon>Mycosphaerellaceae</taxon>
        <taxon>Zasmidium</taxon>
    </lineage>
</organism>
<gene>
    <name evidence="2" type="ORF">M409DRAFT_28342</name>
</gene>